<proteinExistence type="predicted"/>
<accession>A0A915LBU5</accession>
<dbReference type="AlphaFoldDB" id="A0A915LBU5"/>
<dbReference type="WBParaSite" id="scaffold10236_cov218.g14609">
    <property type="protein sequence ID" value="scaffold10236_cov218.g14609"/>
    <property type="gene ID" value="scaffold10236_cov218.g14609"/>
</dbReference>
<organism evidence="1 2">
    <name type="scientific">Meloidogyne javanica</name>
    <name type="common">Root-knot nematode worm</name>
    <dbReference type="NCBI Taxonomy" id="6303"/>
    <lineage>
        <taxon>Eukaryota</taxon>
        <taxon>Metazoa</taxon>
        <taxon>Ecdysozoa</taxon>
        <taxon>Nematoda</taxon>
        <taxon>Chromadorea</taxon>
        <taxon>Rhabditida</taxon>
        <taxon>Tylenchina</taxon>
        <taxon>Tylenchomorpha</taxon>
        <taxon>Tylenchoidea</taxon>
        <taxon>Meloidogynidae</taxon>
        <taxon>Meloidogyninae</taxon>
        <taxon>Meloidogyne</taxon>
        <taxon>Meloidogyne incognita group</taxon>
    </lineage>
</organism>
<dbReference type="Proteomes" id="UP000887561">
    <property type="component" value="Unplaced"/>
</dbReference>
<protein>
    <submittedName>
        <fullName evidence="2">Uncharacterized protein</fullName>
    </submittedName>
</protein>
<name>A0A915LBU5_MELJA</name>
<evidence type="ECO:0000313" key="1">
    <source>
        <dbReference type="Proteomes" id="UP000887561"/>
    </source>
</evidence>
<keyword evidence="1" id="KW-1185">Reference proteome</keyword>
<evidence type="ECO:0000313" key="2">
    <source>
        <dbReference type="WBParaSite" id="scaffold10236_cov218.g14609"/>
    </source>
</evidence>
<reference evidence="2" key="1">
    <citation type="submission" date="2022-11" db="UniProtKB">
        <authorList>
            <consortium name="WormBaseParasite"/>
        </authorList>
    </citation>
    <scope>IDENTIFICATION</scope>
</reference>
<sequence>MVPEPKQGTEDVRLREGINLPDVYPLTKAEERELKR</sequence>